<dbReference type="Proteomes" id="UP001302321">
    <property type="component" value="Unassembled WGS sequence"/>
</dbReference>
<protein>
    <submittedName>
        <fullName evidence="2">Alpha/Beta hydrolase protein</fullName>
    </submittedName>
</protein>
<comment type="caution">
    <text evidence="2">The sequence shown here is derived from an EMBL/GenBank/DDBJ whole genome shotgun (WGS) entry which is preliminary data.</text>
</comment>
<evidence type="ECO:0000256" key="1">
    <source>
        <dbReference type="SAM" id="Phobius"/>
    </source>
</evidence>
<keyword evidence="2" id="KW-0378">Hydrolase</keyword>
<dbReference type="InterPro" id="IPR029058">
    <property type="entry name" value="AB_hydrolase_fold"/>
</dbReference>
<dbReference type="PANTHER" id="PTHR12277">
    <property type="entry name" value="ALPHA/BETA HYDROLASE DOMAIN-CONTAINING PROTEIN"/>
    <property type="match status" value="1"/>
</dbReference>
<gene>
    <name evidence="2" type="ORF">QBC36DRAFT_107396</name>
</gene>
<evidence type="ECO:0000313" key="3">
    <source>
        <dbReference type="Proteomes" id="UP001302321"/>
    </source>
</evidence>
<dbReference type="SUPFAM" id="SSF53474">
    <property type="entry name" value="alpha/beta-Hydrolases"/>
    <property type="match status" value="1"/>
</dbReference>
<keyword evidence="1" id="KW-1133">Transmembrane helix</keyword>
<dbReference type="AlphaFoldDB" id="A0AAN7AAF3"/>
<accession>A0AAN7AAF3</accession>
<name>A0AAN7AAF3_9PEZI</name>
<reference evidence="2" key="1">
    <citation type="journal article" date="2023" name="Mol. Phylogenet. Evol.">
        <title>Genome-scale phylogeny and comparative genomics of the fungal order Sordariales.</title>
        <authorList>
            <person name="Hensen N."/>
            <person name="Bonometti L."/>
            <person name="Westerberg I."/>
            <person name="Brannstrom I.O."/>
            <person name="Guillou S."/>
            <person name="Cros-Aarteil S."/>
            <person name="Calhoun S."/>
            <person name="Haridas S."/>
            <person name="Kuo A."/>
            <person name="Mondo S."/>
            <person name="Pangilinan J."/>
            <person name="Riley R."/>
            <person name="LaButti K."/>
            <person name="Andreopoulos B."/>
            <person name="Lipzen A."/>
            <person name="Chen C."/>
            <person name="Yan M."/>
            <person name="Daum C."/>
            <person name="Ng V."/>
            <person name="Clum A."/>
            <person name="Steindorff A."/>
            <person name="Ohm R.A."/>
            <person name="Martin F."/>
            <person name="Silar P."/>
            <person name="Natvig D.O."/>
            <person name="Lalanne C."/>
            <person name="Gautier V."/>
            <person name="Ament-Velasquez S.L."/>
            <person name="Kruys A."/>
            <person name="Hutchinson M.I."/>
            <person name="Powell A.J."/>
            <person name="Barry K."/>
            <person name="Miller A.N."/>
            <person name="Grigoriev I.V."/>
            <person name="Debuchy R."/>
            <person name="Gladieux P."/>
            <person name="Hiltunen Thoren M."/>
            <person name="Johannesson H."/>
        </authorList>
    </citation>
    <scope>NUCLEOTIDE SEQUENCE</scope>
    <source>
        <strain evidence="2">CBS 892.96</strain>
    </source>
</reference>
<dbReference type="EMBL" id="MU866088">
    <property type="protein sequence ID" value="KAK4181311.1"/>
    <property type="molecule type" value="Genomic_DNA"/>
</dbReference>
<dbReference type="GO" id="GO:0016020">
    <property type="term" value="C:membrane"/>
    <property type="evidence" value="ECO:0007669"/>
    <property type="project" value="TreeGrafter"/>
</dbReference>
<organism evidence="2 3">
    <name type="scientific">Triangularia setosa</name>
    <dbReference type="NCBI Taxonomy" id="2587417"/>
    <lineage>
        <taxon>Eukaryota</taxon>
        <taxon>Fungi</taxon>
        <taxon>Dikarya</taxon>
        <taxon>Ascomycota</taxon>
        <taxon>Pezizomycotina</taxon>
        <taxon>Sordariomycetes</taxon>
        <taxon>Sordariomycetidae</taxon>
        <taxon>Sordariales</taxon>
        <taxon>Podosporaceae</taxon>
        <taxon>Triangularia</taxon>
    </lineage>
</organism>
<feature type="transmembrane region" description="Helical" evidence="1">
    <location>
        <begin position="79"/>
        <end position="96"/>
    </location>
</feature>
<keyword evidence="1" id="KW-0472">Membrane</keyword>
<sequence>MPRTYAVLSARCRFLSRHIQWHQAVPKSLLHMSCRSCSPLRSPQFRVDVQHGPPQGFRPRITPLMPMDRTCRRLHTQKILVAPLMFTGLLIGLWIWKSIMMVVFQNKIIYMPGLPPNARSERVMDWLSRCGGIQWSEERTKATDGTDLAMAVATVPLPKGNRQVAAGAGKTVVAHVYVLYFQGNASSIPPRLPDLSWVLRAISDSKQYALAPMELTFVCLSYRGYWTSRGRASEPGIRLDAEAGVNWILQHHERTFGKDSTTRPILLVWGQSIGSGVATNLAAAGRIPEKLPIQGVILETPFLSIRSMLETLYPQKWLPYKYLWPFLRNHLDSYANLSLIAQKAKEKGKEAPSIYILQAERDELVPKEQTERLYRRCTELGLPVEKGVASVAFHQEAIARGPGKKLASEAILKLAKRALDTSQG</sequence>
<evidence type="ECO:0000313" key="2">
    <source>
        <dbReference type="EMBL" id="KAK4181311.1"/>
    </source>
</evidence>
<keyword evidence="1" id="KW-0812">Transmembrane</keyword>
<dbReference type="Gene3D" id="3.40.50.1820">
    <property type="entry name" value="alpha/beta hydrolase"/>
    <property type="match status" value="1"/>
</dbReference>
<dbReference type="GO" id="GO:0008474">
    <property type="term" value="F:palmitoyl-(protein) hydrolase activity"/>
    <property type="evidence" value="ECO:0007669"/>
    <property type="project" value="TreeGrafter"/>
</dbReference>
<proteinExistence type="predicted"/>
<reference evidence="2" key="2">
    <citation type="submission" date="2023-05" db="EMBL/GenBank/DDBJ databases">
        <authorList>
            <consortium name="Lawrence Berkeley National Laboratory"/>
            <person name="Steindorff A."/>
            <person name="Hensen N."/>
            <person name="Bonometti L."/>
            <person name="Westerberg I."/>
            <person name="Brannstrom I.O."/>
            <person name="Guillou S."/>
            <person name="Cros-Aarteil S."/>
            <person name="Calhoun S."/>
            <person name="Haridas S."/>
            <person name="Kuo A."/>
            <person name="Mondo S."/>
            <person name="Pangilinan J."/>
            <person name="Riley R."/>
            <person name="Labutti K."/>
            <person name="Andreopoulos B."/>
            <person name="Lipzen A."/>
            <person name="Chen C."/>
            <person name="Yanf M."/>
            <person name="Daum C."/>
            <person name="Ng V."/>
            <person name="Clum A."/>
            <person name="Ohm R."/>
            <person name="Martin F."/>
            <person name="Silar P."/>
            <person name="Natvig D."/>
            <person name="Lalanne C."/>
            <person name="Gautier V."/>
            <person name="Ament-Velasquez S.L."/>
            <person name="Kruys A."/>
            <person name="Hutchinson M.I."/>
            <person name="Powell A.J."/>
            <person name="Barry K."/>
            <person name="Miller A.N."/>
            <person name="Grigoriev I.V."/>
            <person name="Debuchy R."/>
            <person name="Gladieux P."/>
            <person name="Thoren M.H."/>
            <person name="Johannesson H."/>
        </authorList>
    </citation>
    <scope>NUCLEOTIDE SEQUENCE</scope>
    <source>
        <strain evidence="2">CBS 892.96</strain>
    </source>
</reference>
<dbReference type="PANTHER" id="PTHR12277:SF64">
    <property type="entry name" value="SUPERFAMILY HYDROLASE, PUTATIVE (AFU_ORTHOLOGUE AFUA_3G01760)-RELATED"/>
    <property type="match status" value="1"/>
</dbReference>
<keyword evidence="3" id="KW-1185">Reference proteome</keyword>